<evidence type="ECO:0000256" key="2">
    <source>
        <dbReference type="ARBA" id="ARBA00023015"/>
    </source>
</evidence>
<accession>A0A233RHY5</accession>
<name>A0A233RHY5_9GAMM</name>
<dbReference type="PANTHER" id="PTHR30419">
    <property type="entry name" value="HTH-TYPE TRANSCRIPTIONAL REGULATOR YBHD"/>
    <property type="match status" value="1"/>
</dbReference>
<dbReference type="Gene3D" id="1.10.10.10">
    <property type="entry name" value="Winged helix-like DNA-binding domain superfamily/Winged helix DNA-binding domain"/>
    <property type="match status" value="1"/>
</dbReference>
<dbReference type="PANTHER" id="PTHR30419:SF8">
    <property type="entry name" value="NITROGEN ASSIMILATION TRANSCRIPTIONAL ACTIVATOR-RELATED"/>
    <property type="match status" value="1"/>
</dbReference>
<dbReference type="GO" id="GO:0003700">
    <property type="term" value="F:DNA-binding transcription factor activity"/>
    <property type="evidence" value="ECO:0007669"/>
    <property type="project" value="InterPro"/>
</dbReference>
<keyword evidence="7" id="KW-1185">Reference proteome</keyword>
<dbReference type="Gene3D" id="3.40.190.290">
    <property type="match status" value="1"/>
</dbReference>
<evidence type="ECO:0000259" key="5">
    <source>
        <dbReference type="PROSITE" id="PS50931"/>
    </source>
</evidence>
<protein>
    <submittedName>
        <fullName evidence="6">LysR family transcriptional regulator</fullName>
    </submittedName>
</protein>
<dbReference type="InterPro" id="IPR050950">
    <property type="entry name" value="HTH-type_LysR_regulators"/>
</dbReference>
<dbReference type="OrthoDB" id="570111at2"/>
<dbReference type="InterPro" id="IPR005119">
    <property type="entry name" value="LysR_subst-bd"/>
</dbReference>
<evidence type="ECO:0000256" key="3">
    <source>
        <dbReference type="ARBA" id="ARBA00023125"/>
    </source>
</evidence>
<comment type="caution">
    <text evidence="6">The sequence shown here is derived from an EMBL/GenBank/DDBJ whole genome shotgun (WGS) entry which is preliminary data.</text>
</comment>
<evidence type="ECO:0000256" key="1">
    <source>
        <dbReference type="ARBA" id="ARBA00009437"/>
    </source>
</evidence>
<dbReference type="InterPro" id="IPR000847">
    <property type="entry name" value="LysR_HTH_N"/>
</dbReference>
<dbReference type="GO" id="GO:0003677">
    <property type="term" value="F:DNA binding"/>
    <property type="evidence" value="ECO:0007669"/>
    <property type="project" value="UniProtKB-KW"/>
</dbReference>
<dbReference type="GO" id="GO:0005829">
    <property type="term" value="C:cytosol"/>
    <property type="evidence" value="ECO:0007669"/>
    <property type="project" value="TreeGrafter"/>
</dbReference>
<dbReference type="SUPFAM" id="SSF46785">
    <property type="entry name" value="Winged helix' DNA-binding domain"/>
    <property type="match status" value="1"/>
</dbReference>
<evidence type="ECO:0000313" key="6">
    <source>
        <dbReference type="EMBL" id="OXY83006.1"/>
    </source>
</evidence>
<keyword evidence="2" id="KW-0805">Transcription regulation</keyword>
<sequence>MWKLNPRALRYLNEVSRQGSLRKAAARLNVDVSAISRQLHQLEEEIGLPVGYRNGQGFVPTEVGEELISLYRQQKASEDATLSRIEALQDLRRGQVTLAVGEGFIADLISAPLQSFMQHYPDIAISVEMAGANEAVRLVKEDEVDLALVYAPQPDSALHCHVTRNRPLDLITPPGHPLSRKGRPDIHDVLNYPLALIDQQFGMGQLPRLVEQLEHIRFKPQLKTNSVSVLKNFVLSGMGLTFMPRLTVHEEVMAGKIICLPAPHPLLARAEAQIISHKGRELTVAGERLLRHLSEGMLFFSQGR</sequence>
<proteinExistence type="inferred from homology"/>
<keyword evidence="4" id="KW-0804">Transcription</keyword>
<comment type="similarity">
    <text evidence="1">Belongs to the LysR transcriptional regulatory family.</text>
</comment>
<evidence type="ECO:0000256" key="4">
    <source>
        <dbReference type="ARBA" id="ARBA00023163"/>
    </source>
</evidence>
<feature type="domain" description="HTH lysR-type" evidence="5">
    <location>
        <begin position="4"/>
        <end position="61"/>
    </location>
</feature>
<reference evidence="6 7" key="1">
    <citation type="submission" date="2017-08" db="EMBL/GenBank/DDBJ databases">
        <title>A Genome Sequence of Oceanimonas doudoroffii ATCC 27123T.</title>
        <authorList>
            <person name="Brennan M.A."/>
            <person name="Maclea K.S."/>
            <person name="Mcclelland W.D."/>
            <person name="Trachtenberg A.M."/>
        </authorList>
    </citation>
    <scope>NUCLEOTIDE SEQUENCE [LARGE SCALE GENOMIC DNA]</scope>
    <source>
        <strain evidence="6 7">ATCC 27123</strain>
    </source>
</reference>
<dbReference type="RefSeq" id="WP_094199784.1">
    <property type="nucleotide sequence ID" value="NZ_NBIM01000001.1"/>
</dbReference>
<organism evidence="6 7">
    <name type="scientific">Oceanimonas doudoroffii</name>
    <dbReference type="NCBI Taxonomy" id="84158"/>
    <lineage>
        <taxon>Bacteria</taxon>
        <taxon>Pseudomonadati</taxon>
        <taxon>Pseudomonadota</taxon>
        <taxon>Gammaproteobacteria</taxon>
        <taxon>Aeromonadales</taxon>
        <taxon>Aeromonadaceae</taxon>
        <taxon>Oceanimonas</taxon>
    </lineage>
</organism>
<dbReference type="Proteomes" id="UP000242757">
    <property type="component" value="Unassembled WGS sequence"/>
</dbReference>
<dbReference type="InterPro" id="IPR036390">
    <property type="entry name" value="WH_DNA-bd_sf"/>
</dbReference>
<dbReference type="PROSITE" id="PS50931">
    <property type="entry name" value="HTH_LYSR"/>
    <property type="match status" value="1"/>
</dbReference>
<evidence type="ECO:0000313" key="7">
    <source>
        <dbReference type="Proteomes" id="UP000242757"/>
    </source>
</evidence>
<dbReference type="Pfam" id="PF00126">
    <property type="entry name" value="HTH_1"/>
    <property type="match status" value="1"/>
</dbReference>
<dbReference type="InterPro" id="IPR036388">
    <property type="entry name" value="WH-like_DNA-bd_sf"/>
</dbReference>
<dbReference type="SUPFAM" id="SSF53850">
    <property type="entry name" value="Periplasmic binding protein-like II"/>
    <property type="match status" value="1"/>
</dbReference>
<dbReference type="EMBL" id="NBIM01000001">
    <property type="protein sequence ID" value="OXY83006.1"/>
    <property type="molecule type" value="Genomic_DNA"/>
</dbReference>
<dbReference type="AlphaFoldDB" id="A0A233RHY5"/>
<keyword evidence="3" id="KW-0238">DNA-binding</keyword>
<dbReference type="Pfam" id="PF03466">
    <property type="entry name" value="LysR_substrate"/>
    <property type="match status" value="1"/>
</dbReference>
<gene>
    <name evidence="6" type="ORF">B6S08_05760</name>
</gene>